<accession>A0A9W7IEB5</accession>
<dbReference type="AlphaFoldDB" id="A0A9W7IEB5"/>
<evidence type="ECO:0000313" key="1">
    <source>
        <dbReference type="EMBL" id="GMI94740.1"/>
    </source>
</evidence>
<organism evidence="1 2">
    <name type="scientific">Hibiscus trionum</name>
    <name type="common">Flower of an hour</name>
    <dbReference type="NCBI Taxonomy" id="183268"/>
    <lineage>
        <taxon>Eukaryota</taxon>
        <taxon>Viridiplantae</taxon>
        <taxon>Streptophyta</taxon>
        <taxon>Embryophyta</taxon>
        <taxon>Tracheophyta</taxon>
        <taxon>Spermatophyta</taxon>
        <taxon>Magnoliopsida</taxon>
        <taxon>eudicotyledons</taxon>
        <taxon>Gunneridae</taxon>
        <taxon>Pentapetalae</taxon>
        <taxon>rosids</taxon>
        <taxon>malvids</taxon>
        <taxon>Malvales</taxon>
        <taxon>Malvaceae</taxon>
        <taxon>Malvoideae</taxon>
        <taxon>Hibiscus</taxon>
    </lineage>
</organism>
<keyword evidence="2" id="KW-1185">Reference proteome</keyword>
<reference evidence="1" key="1">
    <citation type="submission" date="2023-05" db="EMBL/GenBank/DDBJ databases">
        <title>Genome and transcriptome analyses reveal genes involved in the formation of fine ridges on petal epidermal cells in Hibiscus trionum.</title>
        <authorList>
            <person name="Koshimizu S."/>
            <person name="Masuda S."/>
            <person name="Ishii T."/>
            <person name="Shirasu K."/>
            <person name="Hoshino A."/>
            <person name="Arita M."/>
        </authorList>
    </citation>
    <scope>NUCLEOTIDE SEQUENCE</scope>
    <source>
        <strain evidence="1">Hamamatsu line</strain>
    </source>
</reference>
<sequence length="105" mass="11885">MYSPDCCLFIESIWVLQHLNLDRPFLQGGLFLNDKIVLPFFVSSISLKTQKCFVDKNDNVCSVSCDLGGRKIGQTLCPLKSRSLSKDEEYVGESGEDWGKVEAFW</sequence>
<gene>
    <name evidence="1" type="ORF">HRI_003143300</name>
</gene>
<name>A0A9W7IEB5_HIBTR</name>
<dbReference type="Proteomes" id="UP001165190">
    <property type="component" value="Unassembled WGS sequence"/>
</dbReference>
<proteinExistence type="predicted"/>
<protein>
    <submittedName>
        <fullName evidence="1">Uncharacterized protein</fullName>
    </submittedName>
</protein>
<dbReference type="EMBL" id="BSYR01000026">
    <property type="protein sequence ID" value="GMI94740.1"/>
    <property type="molecule type" value="Genomic_DNA"/>
</dbReference>
<evidence type="ECO:0000313" key="2">
    <source>
        <dbReference type="Proteomes" id="UP001165190"/>
    </source>
</evidence>
<comment type="caution">
    <text evidence="1">The sequence shown here is derived from an EMBL/GenBank/DDBJ whole genome shotgun (WGS) entry which is preliminary data.</text>
</comment>